<sequence length="65" mass="6571">MRILNAFVVLLVTFCAVAATAPARACALSAVSGDCDEACSTIAPGWRHTLCILGATPPAADAPAR</sequence>
<protein>
    <submittedName>
        <fullName evidence="2">Uncharacterized protein</fullName>
    </submittedName>
</protein>
<keyword evidence="3" id="KW-1185">Reference proteome</keyword>
<dbReference type="Proteomes" id="UP000294881">
    <property type="component" value="Unassembled WGS sequence"/>
</dbReference>
<feature type="chain" id="PRO_5020987761" evidence="1">
    <location>
        <begin position="19"/>
        <end position="65"/>
    </location>
</feature>
<reference evidence="2 3" key="1">
    <citation type="submission" date="2019-03" db="EMBL/GenBank/DDBJ databases">
        <title>Genomic Encyclopedia of Type Strains, Phase IV (KMG-IV): sequencing the most valuable type-strain genomes for metagenomic binning, comparative biology and taxonomic classification.</title>
        <authorList>
            <person name="Goeker M."/>
        </authorList>
    </citation>
    <scope>NUCLEOTIDE SEQUENCE [LARGE SCALE GENOMIC DNA]</scope>
    <source>
        <strain evidence="2 3">DSM 22958</strain>
    </source>
</reference>
<name>A0A4R2GYB6_9HYPH</name>
<proteinExistence type="predicted"/>
<comment type="caution">
    <text evidence="2">The sequence shown here is derived from an EMBL/GenBank/DDBJ whole genome shotgun (WGS) entry which is preliminary data.</text>
</comment>
<dbReference type="AlphaFoldDB" id="A0A4R2GYB6"/>
<keyword evidence="1" id="KW-0732">Signal</keyword>
<feature type="signal peptide" evidence="1">
    <location>
        <begin position="1"/>
        <end position="18"/>
    </location>
</feature>
<accession>A0A4R2GYB6</accession>
<evidence type="ECO:0000313" key="3">
    <source>
        <dbReference type="Proteomes" id="UP000294881"/>
    </source>
</evidence>
<dbReference type="EMBL" id="SLWL01000001">
    <property type="protein sequence ID" value="TCO16282.1"/>
    <property type="molecule type" value="Genomic_DNA"/>
</dbReference>
<organism evidence="2 3">
    <name type="scientific">Camelimonas lactis</name>
    <dbReference type="NCBI Taxonomy" id="659006"/>
    <lineage>
        <taxon>Bacteria</taxon>
        <taxon>Pseudomonadati</taxon>
        <taxon>Pseudomonadota</taxon>
        <taxon>Alphaproteobacteria</taxon>
        <taxon>Hyphomicrobiales</taxon>
        <taxon>Chelatococcaceae</taxon>
        <taxon>Camelimonas</taxon>
    </lineage>
</organism>
<gene>
    <name evidence="2" type="ORF">EV666_101537</name>
</gene>
<evidence type="ECO:0000313" key="2">
    <source>
        <dbReference type="EMBL" id="TCO16282.1"/>
    </source>
</evidence>
<evidence type="ECO:0000256" key="1">
    <source>
        <dbReference type="SAM" id="SignalP"/>
    </source>
</evidence>